<name>A0ABU8HEW6_9BACI</name>
<dbReference type="InterPro" id="IPR000620">
    <property type="entry name" value="EamA_dom"/>
</dbReference>
<dbReference type="SUPFAM" id="SSF103481">
    <property type="entry name" value="Multidrug resistance efflux transporter EmrE"/>
    <property type="match status" value="2"/>
</dbReference>
<evidence type="ECO:0000256" key="1">
    <source>
        <dbReference type="ARBA" id="ARBA00004127"/>
    </source>
</evidence>
<comment type="subcellular location">
    <subcellularLocation>
        <location evidence="1">Endomembrane system</location>
        <topology evidence="1">Multi-pass membrane protein</topology>
    </subcellularLocation>
</comment>
<feature type="domain" description="EamA" evidence="4">
    <location>
        <begin position="10"/>
        <end position="140"/>
    </location>
</feature>
<dbReference type="PANTHER" id="PTHR22911:SF76">
    <property type="entry name" value="EAMA DOMAIN-CONTAINING PROTEIN"/>
    <property type="match status" value="1"/>
</dbReference>
<feature type="domain" description="EamA" evidence="4">
    <location>
        <begin position="151"/>
        <end position="286"/>
    </location>
</feature>
<feature type="transmembrane region" description="Helical" evidence="3">
    <location>
        <begin position="148"/>
        <end position="170"/>
    </location>
</feature>
<feature type="transmembrane region" description="Helical" evidence="3">
    <location>
        <begin position="123"/>
        <end position="142"/>
    </location>
</feature>
<feature type="transmembrane region" description="Helical" evidence="3">
    <location>
        <begin position="269"/>
        <end position="287"/>
    </location>
</feature>
<feature type="transmembrane region" description="Helical" evidence="3">
    <location>
        <begin position="182"/>
        <end position="201"/>
    </location>
</feature>
<sequence length="313" mass="34836">MREDKKVNPIIALWVGVIAVSTSAVLVKASSAEAGVIAFYRLFFTIVIMSPVFLFKYRHELNLITKKDWLFSVISGIFLAFHFILWFESLNYTSVASSTVLVTLQPLFAFAGTYLFFKEAISLKAIVAGGIAISGSILISWGDFRISGLALWGDILALLACALVTGYLLFGQHVRKRLSLTTYTFVVYSISSVVLFFYVLIKGENFISLPKEDWVYFLLLAIVPTLLGHTLFNWSLKWISTSTISMAILLEPVGASLLAYYFLAETVSYYQVLGGGIIILGIAIFLIDERTARKKRETSFTKGEKDDYSKGAV</sequence>
<dbReference type="PANTHER" id="PTHR22911">
    <property type="entry name" value="ACYL-MALONYL CONDENSING ENZYME-RELATED"/>
    <property type="match status" value="1"/>
</dbReference>
<dbReference type="Proteomes" id="UP001312865">
    <property type="component" value="Unassembled WGS sequence"/>
</dbReference>
<comment type="similarity">
    <text evidence="2">Belongs to the EamA transporter family.</text>
</comment>
<dbReference type="InterPro" id="IPR037185">
    <property type="entry name" value="EmrE-like"/>
</dbReference>
<feature type="transmembrane region" description="Helical" evidence="3">
    <location>
        <begin position="69"/>
        <end position="87"/>
    </location>
</feature>
<comment type="caution">
    <text evidence="5">The sequence shown here is derived from an EMBL/GenBank/DDBJ whole genome shotgun (WGS) entry which is preliminary data.</text>
</comment>
<dbReference type="RefSeq" id="WP_336587166.1">
    <property type="nucleotide sequence ID" value="NZ_JBBAXC010000009.1"/>
</dbReference>
<organism evidence="5 6">
    <name type="scientific">Bacillus spongiae</name>
    <dbReference type="NCBI Taxonomy" id="2683610"/>
    <lineage>
        <taxon>Bacteria</taxon>
        <taxon>Bacillati</taxon>
        <taxon>Bacillota</taxon>
        <taxon>Bacilli</taxon>
        <taxon>Bacillales</taxon>
        <taxon>Bacillaceae</taxon>
        <taxon>Bacillus</taxon>
    </lineage>
</organism>
<evidence type="ECO:0000313" key="6">
    <source>
        <dbReference type="Proteomes" id="UP001312865"/>
    </source>
</evidence>
<feature type="transmembrane region" description="Helical" evidence="3">
    <location>
        <begin position="38"/>
        <end position="57"/>
    </location>
</feature>
<keyword evidence="3" id="KW-0812">Transmembrane</keyword>
<evidence type="ECO:0000256" key="2">
    <source>
        <dbReference type="ARBA" id="ARBA00007362"/>
    </source>
</evidence>
<feature type="transmembrane region" description="Helical" evidence="3">
    <location>
        <begin position="7"/>
        <end position="26"/>
    </location>
</feature>
<keyword evidence="6" id="KW-1185">Reference proteome</keyword>
<feature type="transmembrane region" description="Helical" evidence="3">
    <location>
        <begin position="244"/>
        <end position="263"/>
    </location>
</feature>
<proteinExistence type="inferred from homology"/>
<feature type="transmembrane region" description="Helical" evidence="3">
    <location>
        <begin position="93"/>
        <end position="116"/>
    </location>
</feature>
<dbReference type="Pfam" id="PF00892">
    <property type="entry name" value="EamA"/>
    <property type="match status" value="2"/>
</dbReference>
<keyword evidence="3" id="KW-1133">Transmembrane helix</keyword>
<keyword evidence="3" id="KW-0472">Membrane</keyword>
<reference evidence="5 6" key="1">
    <citation type="journal article" date="2018" name="J. Microbiol.">
        <title>Bacillus spongiae sp. nov., isolated from sponge of Jeju Island.</title>
        <authorList>
            <person name="Lee G.E."/>
            <person name="Im W.T."/>
            <person name="Park J.S."/>
        </authorList>
    </citation>
    <scope>NUCLEOTIDE SEQUENCE [LARGE SCALE GENOMIC DNA]</scope>
    <source>
        <strain evidence="5 6">135PIL107-10</strain>
    </source>
</reference>
<evidence type="ECO:0000256" key="3">
    <source>
        <dbReference type="SAM" id="Phobius"/>
    </source>
</evidence>
<evidence type="ECO:0000259" key="4">
    <source>
        <dbReference type="Pfam" id="PF00892"/>
    </source>
</evidence>
<gene>
    <name evidence="5" type="ORF">WAK64_11720</name>
</gene>
<accession>A0ABU8HEW6</accession>
<feature type="transmembrane region" description="Helical" evidence="3">
    <location>
        <begin position="213"/>
        <end position="232"/>
    </location>
</feature>
<evidence type="ECO:0000313" key="5">
    <source>
        <dbReference type="EMBL" id="MEI5907721.1"/>
    </source>
</evidence>
<protein>
    <submittedName>
        <fullName evidence="5">DMT family transporter</fullName>
    </submittedName>
</protein>
<dbReference type="EMBL" id="JBBAXC010000009">
    <property type="protein sequence ID" value="MEI5907721.1"/>
    <property type="molecule type" value="Genomic_DNA"/>
</dbReference>